<dbReference type="Pfam" id="PF00153">
    <property type="entry name" value="Mito_carr"/>
    <property type="match status" value="3"/>
</dbReference>
<evidence type="ECO:0000313" key="8">
    <source>
        <dbReference type="EMBL" id="KAL3876861.1"/>
    </source>
</evidence>
<keyword evidence="3 6" id="KW-0812">Transmembrane</keyword>
<evidence type="ECO:0000313" key="9">
    <source>
        <dbReference type="Proteomes" id="UP001634394"/>
    </source>
</evidence>
<dbReference type="GO" id="GO:0016020">
    <property type="term" value="C:membrane"/>
    <property type="evidence" value="ECO:0007669"/>
    <property type="project" value="UniProtKB-SubCell"/>
</dbReference>
<organism evidence="8 9">
    <name type="scientific">Sinanodonta woodiana</name>
    <name type="common">Chinese pond mussel</name>
    <name type="synonym">Anodonta woodiana</name>
    <dbReference type="NCBI Taxonomy" id="1069815"/>
    <lineage>
        <taxon>Eukaryota</taxon>
        <taxon>Metazoa</taxon>
        <taxon>Spiralia</taxon>
        <taxon>Lophotrochozoa</taxon>
        <taxon>Mollusca</taxon>
        <taxon>Bivalvia</taxon>
        <taxon>Autobranchia</taxon>
        <taxon>Heteroconchia</taxon>
        <taxon>Palaeoheterodonta</taxon>
        <taxon>Unionida</taxon>
        <taxon>Unionoidea</taxon>
        <taxon>Unionidae</taxon>
        <taxon>Unioninae</taxon>
        <taxon>Sinanodonta</taxon>
    </lineage>
</organism>
<comment type="similarity">
    <text evidence="2 7">Belongs to the mitochondrial carrier (TC 2.A.29) family.</text>
</comment>
<keyword evidence="7" id="KW-0813">Transport</keyword>
<feature type="repeat" description="Solcar" evidence="6">
    <location>
        <begin position="157"/>
        <end position="252"/>
    </location>
</feature>
<evidence type="ECO:0000256" key="3">
    <source>
        <dbReference type="ARBA" id="ARBA00022692"/>
    </source>
</evidence>
<comment type="caution">
    <text evidence="8">The sequence shown here is derived from an EMBL/GenBank/DDBJ whole genome shotgun (WGS) entry which is preliminary data.</text>
</comment>
<evidence type="ECO:0000256" key="1">
    <source>
        <dbReference type="ARBA" id="ARBA00004141"/>
    </source>
</evidence>
<gene>
    <name evidence="8" type="ORF">ACJMK2_034644</name>
</gene>
<keyword evidence="4" id="KW-0677">Repeat</keyword>
<accession>A0ABD3WSA2</accession>
<dbReference type="PANTHER" id="PTHR24089">
    <property type="entry name" value="SOLUTE CARRIER FAMILY 25"/>
    <property type="match status" value="1"/>
</dbReference>
<evidence type="ECO:0000256" key="2">
    <source>
        <dbReference type="ARBA" id="ARBA00006375"/>
    </source>
</evidence>
<evidence type="ECO:0000256" key="5">
    <source>
        <dbReference type="ARBA" id="ARBA00023136"/>
    </source>
</evidence>
<dbReference type="Proteomes" id="UP001634394">
    <property type="component" value="Unassembled WGS sequence"/>
</dbReference>
<name>A0ABD3WSA2_SINWO</name>
<evidence type="ECO:0000256" key="4">
    <source>
        <dbReference type="ARBA" id="ARBA00022737"/>
    </source>
</evidence>
<dbReference type="AlphaFoldDB" id="A0ABD3WSA2"/>
<evidence type="ECO:0000256" key="7">
    <source>
        <dbReference type="RuleBase" id="RU000488"/>
    </source>
</evidence>
<evidence type="ECO:0000256" key="6">
    <source>
        <dbReference type="PROSITE-ProRule" id="PRU00282"/>
    </source>
</evidence>
<dbReference type="SUPFAM" id="SSF103506">
    <property type="entry name" value="Mitochondrial carrier"/>
    <property type="match status" value="1"/>
</dbReference>
<sequence>MVGYNPELERQLTKTDHAIAGAFSGSVSRALFQPLDVLKIRFQLQVEPVSRKDKTSKYTGIPQAVQKIIKEEGWKALWKGHVPAQALSILYGIVQIYRSLLHGTSTIVRQEGFLALYKGLAPTLFGVVPQMGLQFGFYTLFTGIWKNTFGQKDPAFAGPLESLVCGSGSGVVTKCLIYPLDVTKKRLQVQGFEKARTSFGETRRYHGMVHCLFKVFKEEGLRGIYKGLYPSLLKAAAVSGCHMCVYDQICRLIVWSRKL</sequence>
<keyword evidence="5 6" id="KW-0472">Membrane</keyword>
<comment type="subcellular location">
    <subcellularLocation>
        <location evidence="1">Membrane</location>
        <topology evidence="1">Multi-pass membrane protein</topology>
    </subcellularLocation>
</comment>
<reference evidence="8 9" key="1">
    <citation type="submission" date="2024-11" db="EMBL/GenBank/DDBJ databases">
        <title>Chromosome-level genome assembly of the freshwater bivalve Anodonta woodiana.</title>
        <authorList>
            <person name="Chen X."/>
        </authorList>
    </citation>
    <scope>NUCLEOTIDE SEQUENCE [LARGE SCALE GENOMIC DNA]</scope>
    <source>
        <strain evidence="8">MN2024</strain>
        <tissue evidence="8">Gills</tissue>
    </source>
</reference>
<keyword evidence="9" id="KW-1185">Reference proteome</keyword>
<dbReference type="PROSITE" id="PS50920">
    <property type="entry name" value="SOLCAR"/>
    <property type="match status" value="2"/>
</dbReference>
<dbReference type="Gene3D" id="1.50.40.10">
    <property type="entry name" value="Mitochondrial carrier domain"/>
    <property type="match status" value="2"/>
</dbReference>
<protein>
    <recommendedName>
        <fullName evidence="10">Mitochondrial thiamine pyrophosphate carrier</fullName>
    </recommendedName>
</protein>
<dbReference type="InterPro" id="IPR018108">
    <property type="entry name" value="MCP_transmembrane"/>
</dbReference>
<dbReference type="InterPro" id="IPR023395">
    <property type="entry name" value="MCP_dom_sf"/>
</dbReference>
<proteinExistence type="inferred from homology"/>
<evidence type="ECO:0008006" key="10">
    <source>
        <dbReference type="Google" id="ProtNLM"/>
    </source>
</evidence>
<feature type="repeat" description="Solcar" evidence="6">
    <location>
        <begin position="12"/>
        <end position="105"/>
    </location>
</feature>
<dbReference type="EMBL" id="JBJQND010000005">
    <property type="protein sequence ID" value="KAL3876861.1"/>
    <property type="molecule type" value="Genomic_DNA"/>
</dbReference>